<dbReference type="InterPro" id="IPR000515">
    <property type="entry name" value="MetI-like"/>
</dbReference>
<dbReference type="EMBL" id="LT629772">
    <property type="protein sequence ID" value="SDS40899.1"/>
    <property type="molecule type" value="Genomic_DNA"/>
</dbReference>
<keyword evidence="5 7" id="KW-1133">Transmembrane helix</keyword>
<name>A0A1H1S108_9ACTN</name>
<keyword evidence="4 7" id="KW-0812">Transmembrane</keyword>
<evidence type="ECO:0000256" key="5">
    <source>
        <dbReference type="ARBA" id="ARBA00022989"/>
    </source>
</evidence>
<evidence type="ECO:0000256" key="4">
    <source>
        <dbReference type="ARBA" id="ARBA00022692"/>
    </source>
</evidence>
<feature type="transmembrane region" description="Helical" evidence="7">
    <location>
        <begin position="95"/>
        <end position="116"/>
    </location>
</feature>
<evidence type="ECO:0000256" key="2">
    <source>
        <dbReference type="ARBA" id="ARBA00022448"/>
    </source>
</evidence>
<reference evidence="10 11" key="1">
    <citation type="submission" date="2016-10" db="EMBL/GenBank/DDBJ databases">
        <authorList>
            <person name="de Groot N.N."/>
        </authorList>
    </citation>
    <scope>NUCLEOTIDE SEQUENCE [LARGE SCALE GENOMIC DNA]</scope>
    <source>
        <strain evidence="10 11">DSM 21800</strain>
    </source>
</reference>
<evidence type="ECO:0000256" key="8">
    <source>
        <dbReference type="SAM" id="MobiDB-lite"/>
    </source>
</evidence>
<dbReference type="AlphaFoldDB" id="A0A1H1S108"/>
<evidence type="ECO:0000256" key="3">
    <source>
        <dbReference type="ARBA" id="ARBA00022475"/>
    </source>
</evidence>
<comment type="similarity">
    <text evidence="7">Belongs to the binding-protein-dependent transport system permease family.</text>
</comment>
<dbReference type="GO" id="GO:0055085">
    <property type="term" value="P:transmembrane transport"/>
    <property type="evidence" value="ECO:0007669"/>
    <property type="project" value="InterPro"/>
</dbReference>
<gene>
    <name evidence="10" type="ORF">SAMN04489812_1820</name>
</gene>
<organism evidence="10 11">
    <name type="scientific">Microlunatus soli</name>
    <dbReference type="NCBI Taxonomy" id="630515"/>
    <lineage>
        <taxon>Bacteria</taxon>
        <taxon>Bacillati</taxon>
        <taxon>Actinomycetota</taxon>
        <taxon>Actinomycetes</taxon>
        <taxon>Propionibacteriales</taxon>
        <taxon>Propionibacteriaceae</taxon>
        <taxon>Microlunatus</taxon>
    </lineage>
</organism>
<dbReference type="OrthoDB" id="9810086at2"/>
<dbReference type="InterPro" id="IPR035906">
    <property type="entry name" value="MetI-like_sf"/>
</dbReference>
<comment type="subcellular location">
    <subcellularLocation>
        <location evidence="1 7">Cell membrane</location>
        <topology evidence="1 7">Multi-pass membrane protein</topology>
    </subcellularLocation>
</comment>
<dbReference type="CDD" id="cd06261">
    <property type="entry name" value="TM_PBP2"/>
    <property type="match status" value="1"/>
</dbReference>
<dbReference type="SUPFAM" id="SSF161098">
    <property type="entry name" value="MetI-like"/>
    <property type="match status" value="1"/>
</dbReference>
<feature type="transmembrane region" description="Helical" evidence="7">
    <location>
        <begin position="30"/>
        <end position="55"/>
    </location>
</feature>
<dbReference type="Proteomes" id="UP000199103">
    <property type="component" value="Chromosome I"/>
</dbReference>
<protein>
    <submittedName>
        <fullName evidence="10">Carbohydrate ABC transporter membrane protein 2, CUT1 family</fullName>
    </submittedName>
</protein>
<dbReference type="GO" id="GO:0005886">
    <property type="term" value="C:plasma membrane"/>
    <property type="evidence" value="ECO:0007669"/>
    <property type="project" value="UniProtKB-SubCell"/>
</dbReference>
<evidence type="ECO:0000313" key="10">
    <source>
        <dbReference type="EMBL" id="SDS40899.1"/>
    </source>
</evidence>
<dbReference type="PANTHER" id="PTHR43744">
    <property type="entry name" value="ABC TRANSPORTER PERMEASE PROTEIN MG189-RELATED-RELATED"/>
    <property type="match status" value="1"/>
</dbReference>
<accession>A0A1H1S108</accession>
<evidence type="ECO:0000256" key="7">
    <source>
        <dbReference type="RuleBase" id="RU363032"/>
    </source>
</evidence>
<keyword evidence="6 7" id="KW-0472">Membrane</keyword>
<feature type="transmembrane region" description="Helical" evidence="7">
    <location>
        <begin position="279"/>
        <end position="299"/>
    </location>
</feature>
<dbReference type="STRING" id="630515.SAMN04489812_1820"/>
<evidence type="ECO:0000313" key="11">
    <source>
        <dbReference type="Proteomes" id="UP000199103"/>
    </source>
</evidence>
<feature type="transmembrane region" description="Helical" evidence="7">
    <location>
        <begin position="158"/>
        <end position="178"/>
    </location>
</feature>
<dbReference type="PANTHER" id="PTHR43744:SF9">
    <property type="entry name" value="POLYGALACTURONAN_RHAMNOGALACTURONAN TRANSPORT SYSTEM PERMEASE PROTEIN YTCP"/>
    <property type="match status" value="1"/>
</dbReference>
<feature type="transmembrane region" description="Helical" evidence="7">
    <location>
        <begin position="198"/>
        <end position="219"/>
    </location>
</feature>
<evidence type="ECO:0000259" key="9">
    <source>
        <dbReference type="PROSITE" id="PS50928"/>
    </source>
</evidence>
<dbReference type="Pfam" id="PF00528">
    <property type="entry name" value="BPD_transp_1"/>
    <property type="match status" value="1"/>
</dbReference>
<feature type="transmembrane region" description="Helical" evidence="7">
    <location>
        <begin position="128"/>
        <end position="146"/>
    </location>
</feature>
<evidence type="ECO:0000256" key="6">
    <source>
        <dbReference type="ARBA" id="ARBA00023136"/>
    </source>
</evidence>
<dbReference type="PROSITE" id="PS50928">
    <property type="entry name" value="ABC_TM1"/>
    <property type="match status" value="1"/>
</dbReference>
<dbReference type="RefSeq" id="WP_091532177.1">
    <property type="nucleotide sequence ID" value="NZ_LT629772.1"/>
</dbReference>
<sequence>MDKPAATDTDDEPTRDRPTRRQPGDRGFDLANTIFLVLIVIAIGYPLVFVAVASISDPKAVESGRVWLWPVDITLDGYRRVFAETAIWRGYLNTILYTVVGVAVHLFITLPCAYALSRKEFVGRRVVTWYVLFTMLFSGGLIPTYLVVKQLGLLDTLWAVVLPGATGAWAILVGRAFFKQTVPDELTESARMDGAGDLQIFLRIAIPLSAPVVAALGLFHGVGLWNEYFKALIYLSDRDKYPLQLILREILVVNQDASQGGGEAGSAESIADQLRLASLIKYAVMIVASLPLLVIYPFLQRFFVQGVLIGSVKE</sequence>
<evidence type="ECO:0000256" key="1">
    <source>
        <dbReference type="ARBA" id="ARBA00004651"/>
    </source>
</evidence>
<feature type="domain" description="ABC transmembrane type-1" evidence="9">
    <location>
        <begin position="91"/>
        <end position="292"/>
    </location>
</feature>
<keyword evidence="2 7" id="KW-0813">Transport</keyword>
<dbReference type="Gene3D" id="1.10.3720.10">
    <property type="entry name" value="MetI-like"/>
    <property type="match status" value="1"/>
</dbReference>
<feature type="region of interest" description="Disordered" evidence="8">
    <location>
        <begin position="1"/>
        <end position="25"/>
    </location>
</feature>
<keyword evidence="3" id="KW-1003">Cell membrane</keyword>
<keyword evidence="11" id="KW-1185">Reference proteome</keyword>
<feature type="compositionally biased region" description="Basic and acidic residues" evidence="8">
    <location>
        <begin position="12"/>
        <end position="25"/>
    </location>
</feature>
<proteinExistence type="inferred from homology"/>